<keyword evidence="1" id="KW-0540">Nuclease</keyword>
<dbReference type="GO" id="GO:0004527">
    <property type="term" value="F:exonuclease activity"/>
    <property type="evidence" value="ECO:0007669"/>
    <property type="project" value="UniProtKB-KW"/>
</dbReference>
<evidence type="ECO:0000313" key="1">
    <source>
        <dbReference type="EMBL" id="MBX03452.1"/>
    </source>
</evidence>
<organism evidence="1">
    <name type="scientific">Rhizophora mucronata</name>
    <name type="common">Asiatic mangrove</name>
    <dbReference type="NCBI Taxonomy" id="61149"/>
    <lineage>
        <taxon>Eukaryota</taxon>
        <taxon>Viridiplantae</taxon>
        <taxon>Streptophyta</taxon>
        <taxon>Embryophyta</taxon>
        <taxon>Tracheophyta</taxon>
        <taxon>Spermatophyta</taxon>
        <taxon>Magnoliopsida</taxon>
        <taxon>eudicotyledons</taxon>
        <taxon>Gunneridae</taxon>
        <taxon>Pentapetalae</taxon>
        <taxon>rosids</taxon>
        <taxon>fabids</taxon>
        <taxon>Malpighiales</taxon>
        <taxon>Rhizophoraceae</taxon>
        <taxon>Rhizophora</taxon>
    </lineage>
</organism>
<dbReference type="EMBL" id="GGEC01022968">
    <property type="protein sequence ID" value="MBX03452.1"/>
    <property type="molecule type" value="Transcribed_RNA"/>
</dbReference>
<keyword evidence="1" id="KW-0269">Exonuclease</keyword>
<dbReference type="AlphaFoldDB" id="A0A2P2KCL7"/>
<protein>
    <submittedName>
        <fullName evidence="1">3'-5' exonuclease</fullName>
    </submittedName>
</protein>
<sequence length="128" mass="15403">MSFLLLDQRISNLCVKNIVQLNPKLKIQCLAITFAIVNNFCYMTRFKCRLTHVHYCFSTLNHINQVYSIRKCKLHNTETSMATQVDALTIKTDNQRPFRRGVKEFSRELRSIGDYMDWHRRRLRKYWV</sequence>
<accession>A0A2P2KCL7</accession>
<name>A0A2P2KCL7_RHIMU</name>
<keyword evidence="1" id="KW-0378">Hydrolase</keyword>
<proteinExistence type="predicted"/>
<reference evidence="1" key="1">
    <citation type="submission" date="2018-02" db="EMBL/GenBank/DDBJ databases">
        <title>Rhizophora mucronata_Transcriptome.</title>
        <authorList>
            <person name="Meera S.P."/>
            <person name="Sreeshan A."/>
            <person name="Augustine A."/>
        </authorList>
    </citation>
    <scope>NUCLEOTIDE SEQUENCE</scope>
    <source>
        <tissue evidence="1">Leaf</tissue>
    </source>
</reference>